<evidence type="ECO:0000313" key="4">
    <source>
        <dbReference type="Proteomes" id="UP001153709"/>
    </source>
</evidence>
<dbReference type="SMART" id="SM00670">
    <property type="entry name" value="PINc"/>
    <property type="match status" value="1"/>
</dbReference>
<dbReference type="Pfam" id="PF13638">
    <property type="entry name" value="PIN_4"/>
    <property type="match status" value="1"/>
</dbReference>
<gene>
    <name evidence="3" type="ORF">DIABBA_LOCUS12372</name>
</gene>
<dbReference type="SUPFAM" id="SSF88723">
    <property type="entry name" value="PIN domain-like"/>
    <property type="match status" value="1"/>
</dbReference>
<feature type="compositionally biased region" description="Polar residues" evidence="1">
    <location>
        <begin position="101"/>
        <end position="110"/>
    </location>
</feature>
<feature type="region of interest" description="Disordered" evidence="1">
    <location>
        <begin position="122"/>
        <end position="141"/>
    </location>
</feature>
<dbReference type="InterPro" id="IPR052626">
    <property type="entry name" value="SWT1_Regulator"/>
</dbReference>
<feature type="compositionally biased region" description="Polar residues" evidence="1">
    <location>
        <begin position="333"/>
        <end position="345"/>
    </location>
</feature>
<dbReference type="EMBL" id="OU898283">
    <property type="protein sequence ID" value="CAG9839622.1"/>
    <property type="molecule type" value="Genomic_DNA"/>
</dbReference>
<reference evidence="3" key="1">
    <citation type="submission" date="2022-01" db="EMBL/GenBank/DDBJ databases">
        <authorList>
            <person name="King R."/>
        </authorList>
    </citation>
    <scope>NUCLEOTIDE SEQUENCE</scope>
</reference>
<dbReference type="InterPro" id="IPR002716">
    <property type="entry name" value="PIN_dom"/>
</dbReference>
<feature type="domain" description="PIN" evidence="2">
    <location>
        <begin position="874"/>
        <end position="997"/>
    </location>
</feature>
<dbReference type="OrthoDB" id="548295at2759"/>
<evidence type="ECO:0000259" key="2">
    <source>
        <dbReference type="SMART" id="SM00670"/>
    </source>
</evidence>
<feature type="region of interest" description="Disordered" evidence="1">
    <location>
        <begin position="425"/>
        <end position="472"/>
    </location>
</feature>
<dbReference type="InterPro" id="IPR029060">
    <property type="entry name" value="PIN-like_dom_sf"/>
</dbReference>
<feature type="region of interest" description="Disordered" evidence="1">
    <location>
        <begin position="558"/>
        <end position="685"/>
    </location>
</feature>
<feature type="compositionally biased region" description="Polar residues" evidence="1">
    <location>
        <begin position="655"/>
        <end position="669"/>
    </location>
</feature>
<organism evidence="3 4">
    <name type="scientific">Diabrotica balteata</name>
    <name type="common">Banded cucumber beetle</name>
    <dbReference type="NCBI Taxonomy" id="107213"/>
    <lineage>
        <taxon>Eukaryota</taxon>
        <taxon>Metazoa</taxon>
        <taxon>Ecdysozoa</taxon>
        <taxon>Arthropoda</taxon>
        <taxon>Hexapoda</taxon>
        <taxon>Insecta</taxon>
        <taxon>Pterygota</taxon>
        <taxon>Neoptera</taxon>
        <taxon>Endopterygota</taxon>
        <taxon>Coleoptera</taxon>
        <taxon>Polyphaga</taxon>
        <taxon>Cucujiformia</taxon>
        <taxon>Chrysomeloidea</taxon>
        <taxon>Chrysomelidae</taxon>
        <taxon>Galerucinae</taxon>
        <taxon>Diabroticina</taxon>
        <taxon>Diabroticites</taxon>
        <taxon>Diabrotica</taxon>
    </lineage>
</organism>
<feature type="region of interest" description="Disordered" evidence="1">
    <location>
        <begin position="511"/>
        <end position="533"/>
    </location>
</feature>
<feature type="compositionally biased region" description="Basic and acidic residues" evidence="1">
    <location>
        <begin position="346"/>
        <end position="357"/>
    </location>
</feature>
<sequence length="1148" mass="129981">MSDRNKRATPKLELSNENYEDSYDNIFPERFNLQGQRKNSFDAEQNNNCGSKPKCIGLMHPPSSTANLAQSRLSRLRHNLQKDLLVKQLTPSPPTKKNYDPGTSQDQSNFQSHNADQMEILFGSCNSSPTSSMSPPGKKYVSPLLRDDISYKRRSNDASDEVPNKKILIDPMIAPKVRKPSSSTSSVSSGSLNETTQIKRIRLNRHRFPLDESNKKSSGVPKTHISKTQNKADSFKLNRIRQTTDNQIETNKTRIDQEEIPTDQIVHDLKTRDLSPTKTSFDISKNHITVVKESDPKRRIIKSQSNQLYVKSPSELNSLHNLTKSDSIPSIGSFQSQQSCEALNSSKDDSIDSRSTKDLNSSSEDSEISRQNTNRLKRSGEALSNCVYTLAQNRLNKVQKVVLDTTNCNNDLSKPQNNQRKAFKLNRLGKRGAKTPPDTAVLNADLEDPNREKQKKKDSNKDETKLTGSRSTFFDQLSQDETTLKESRSTFFDQLNKDINTLKESRSTCVNQLNKNETKPTESRSIFSDSISKNEAKSTYPQLNMDIHLTESRSTCVDQLNKNETKPTESRSTCVDQLNKNETKPTESRLIFSDPISKDQAKSTESSHSNKSENKVSVQSRLTRIKQSPTSASSGVDHKTSPLSGIYETEKSIRYPSNTRNRLTKQQEPNCEIREVSSSDHKKESVKVIPPSINNIKINIDTVKNSRTVLNSSNVPEKFTSPRRTAQSVFRKIGKTTTSVPSVHMRLGRTFKRNIDTEKDQSSYKNNAITEESVKNFNFSLMNSANAEKTQFITSWIKKHHNLPDEIDSGLGQLDDETDDMEWSNAEAETDVLDNQALDVDMDLPMGTDAKSIKSSIISEDNKEENTKEKGRYLCIVVDTNVFISDLMKIRDIIELKVSGPVKPLVYIPWMVITELDEMKDRPGDNSLKNRALNASKCINELLNVKEPRVKGQTVSEMSEQKHIGLSQDDKIIGACLQAVEKYEMVMLLSNDINLRNKAMINGIPAVQSNGIIMKIMSKIAKDTKYPQIMQKLGILCSTIICECVKEAYGDVWLQMSMLAHPPWSFIECLKRFKKYWTAVFKGKLMKQFITTVDRLLELFNFNKDFCDDSDTYQNFVKLSLDLCIFLKDLDDFRVSVSNIINEITKIK</sequence>
<feature type="compositionally biased region" description="Basic and acidic residues" evidence="1">
    <location>
        <begin position="671"/>
        <end position="685"/>
    </location>
</feature>
<dbReference type="AlphaFoldDB" id="A0A9N9XH39"/>
<feature type="region of interest" description="Disordered" evidence="1">
    <location>
        <begin position="176"/>
        <end position="195"/>
    </location>
</feature>
<feature type="compositionally biased region" description="Low complexity" evidence="1">
    <location>
        <begin position="181"/>
        <end position="191"/>
    </location>
</feature>
<dbReference type="CDD" id="cd18727">
    <property type="entry name" value="PIN_Swt1-like"/>
    <property type="match status" value="1"/>
</dbReference>
<feature type="compositionally biased region" description="Polar residues" evidence="1">
    <location>
        <begin position="615"/>
        <end position="634"/>
    </location>
</feature>
<dbReference type="PANTHER" id="PTHR16161:SF0">
    <property type="entry name" value="TRANSCRIPTIONAL PROTEIN SWT1"/>
    <property type="match status" value="1"/>
</dbReference>
<feature type="region of interest" description="Disordered" evidence="1">
    <location>
        <begin position="1"/>
        <end position="21"/>
    </location>
</feature>
<proteinExistence type="predicted"/>
<protein>
    <recommendedName>
        <fullName evidence="2">PIN domain-containing protein</fullName>
    </recommendedName>
</protein>
<feature type="region of interest" description="Disordered" evidence="1">
    <location>
        <begin position="87"/>
        <end position="110"/>
    </location>
</feature>
<dbReference type="Proteomes" id="UP001153709">
    <property type="component" value="Chromosome 8"/>
</dbReference>
<feature type="compositionally biased region" description="Polar residues" evidence="1">
    <location>
        <begin position="358"/>
        <end position="374"/>
    </location>
</feature>
<evidence type="ECO:0000313" key="3">
    <source>
        <dbReference type="EMBL" id="CAG9839622.1"/>
    </source>
</evidence>
<keyword evidence="4" id="KW-1185">Reference proteome</keyword>
<feature type="compositionally biased region" description="Basic and acidic residues" evidence="1">
    <location>
        <begin position="448"/>
        <end position="465"/>
    </location>
</feature>
<dbReference type="GO" id="GO:0005634">
    <property type="term" value="C:nucleus"/>
    <property type="evidence" value="ECO:0007669"/>
    <property type="project" value="TreeGrafter"/>
</dbReference>
<feature type="compositionally biased region" description="Polar residues" evidence="1">
    <location>
        <begin position="523"/>
        <end position="533"/>
    </location>
</feature>
<accession>A0A9N9XH39</accession>
<dbReference type="Gene3D" id="3.40.50.1010">
    <property type="entry name" value="5'-nuclease"/>
    <property type="match status" value="1"/>
</dbReference>
<name>A0A9N9XH39_DIABA</name>
<dbReference type="PANTHER" id="PTHR16161">
    <property type="entry name" value="TRANSCRIPTIONAL PROTEIN SWT1"/>
    <property type="match status" value="1"/>
</dbReference>
<evidence type="ECO:0000256" key="1">
    <source>
        <dbReference type="SAM" id="MobiDB-lite"/>
    </source>
</evidence>
<feature type="compositionally biased region" description="Low complexity" evidence="1">
    <location>
        <begin position="124"/>
        <end position="136"/>
    </location>
</feature>
<feature type="region of interest" description="Disordered" evidence="1">
    <location>
        <begin position="333"/>
        <end position="376"/>
    </location>
</feature>